<evidence type="ECO:0000313" key="3">
    <source>
        <dbReference type="Proteomes" id="UP000245959"/>
    </source>
</evidence>
<comment type="caution">
    <text evidence="2">The sequence shown here is derived from an EMBL/GenBank/DDBJ whole genome shotgun (WGS) entry which is preliminary data.</text>
</comment>
<sequence>MTEEVPLAIPRNPAQIPASQFRLSRNLKVRGDAIYIIFGGIIGAVFLFFALMDASVILAVAVSWIPLAASVWFYFRFVREKPRYYFDYWLNSLFGTALRLDTRKTIRLKARVK</sequence>
<dbReference type="AlphaFoldDB" id="A0A2U1ATR1"/>
<keyword evidence="1" id="KW-1133">Transmembrane helix</keyword>
<protein>
    <submittedName>
        <fullName evidence="2">Uncharacterized protein</fullName>
    </submittedName>
</protein>
<dbReference type="GeneID" id="78295833"/>
<name>A0A2U1ATR1_9BACT</name>
<feature type="transmembrane region" description="Helical" evidence="1">
    <location>
        <begin position="33"/>
        <end position="51"/>
    </location>
</feature>
<keyword evidence="1" id="KW-0472">Membrane</keyword>
<accession>A0A2U1ATR1</accession>
<evidence type="ECO:0000256" key="1">
    <source>
        <dbReference type="SAM" id="Phobius"/>
    </source>
</evidence>
<reference evidence="2 3" key="1">
    <citation type="submission" date="2018-04" db="EMBL/GenBank/DDBJ databases">
        <title>Genomic Encyclopedia of Type Strains, Phase IV (KMG-IV): sequencing the most valuable type-strain genomes for metagenomic binning, comparative biology and taxonomic classification.</title>
        <authorList>
            <person name="Goeker M."/>
        </authorList>
    </citation>
    <scope>NUCLEOTIDE SEQUENCE [LARGE SCALE GENOMIC DNA]</scope>
    <source>
        <strain evidence="2 3">DSM 14823</strain>
    </source>
</reference>
<keyword evidence="3" id="KW-1185">Reference proteome</keyword>
<evidence type="ECO:0000313" key="2">
    <source>
        <dbReference type="EMBL" id="PVY39773.1"/>
    </source>
</evidence>
<dbReference type="Proteomes" id="UP000245959">
    <property type="component" value="Unassembled WGS sequence"/>
</dbReference>
<dbReference type="EMBL" id="QEKH01000019">
    <property type="protein sequence ID" value="PVY39773.1"/>
    <property type="molecule type" value="Genomic_DNA"/>
</dbReference>
<gene>
    <name evidence="2" type="ORF">C8D82_11914</name>
</gene>
<dbReference type="RefSeq" id="WP_116884541.1">
    <property type="nucleotide sequence ID" value="NZ_CABMMC010000007.1"/>
</dbReference>
<feature type="transmembrane region" description="Helical" evidence="1">
    <location>
        <begin position="57"/>
        <end position="75"/>
    </location>
</feature>
<organism evidence="2 3">
    <name type="scientific">Victivallis vadensis</name>
    <dbReference type="NCBI Taxonomy" id="172901"/>
    <lineage>
        <taxon>Bacteria</taxon>
        <taxon>Pseudomonadati</taxon>
        <taxon>Lentisphaerota</taxon>
        <taxon>Lentisphaeria</taxon>
        <taxon>Victivallales</taxon>
        <taxon>Victivallaceae</taxon>
        <taxon>Victivallis</taxon>
    </lineage>
</organism>
<proteinExistence type="predicted"/>
<keyword evidence="1" id="KW-0812">Transmembrane</keyword>